<dbReference type="EMBL" id="LR796575">
    <property type="protein sequence ID" value="CAB4152750.1"/>
    <property type="molecule type" value="Genomic_DNA"/>
</dbReference>
<organism evidence="2">
    <name type="scientific">uncultured Caudovirales phage</name>
    <dbReference type="NCBI Taxonomy" id="2100421"/>
    <lineage>
        <taxon>Viruses</taxon>
        <taxon>Duplodnaviria</taxon>
        <taxon>Heunggongvirae</taxon>
        <taxon>Uroviricota</taxon>
        <taxon>Caudoviricetes</taxon>
        <taxon>Peduoviridae</taxon>
        <taxon>Maltschvirus</taxon>
        <taxon>Maltschvirus maltsch</taxon>
    </lineage>
</organism>
<evidence type="ECO:0000256" key="1">
    <source>
        <dbReference type="SAM" id="Phobius"/>
    </source>
</evidence>
<keyword evidence="1" id="KW-0812">Transmembrane</keyword>
<keyword evidence="1" id="KW-1133">Transmembrane helix</keyword>
<reference evidence="2" key="1">
    <citation type="submission" date="2020-04" db="EMBL/GenBank/DDBJ databases">
        <authorList>
            <person name="Chiriac C."/>
            <person name="Salcher M."/>
            <person name="Ghai R."/>
            <person name="Kavagutti S V."/>
        </authorList>
    </citation>
    <scope>NUCLEOTIDE SEQUENCE</scope>
</reference>
<feature type="transmembrane region" description="Helical" evidence="1">
    <location>
        <begin position="7"/>
        <end position="25"/>
    </location>
</feature>
<keyword evidence="1" id="KW-0472">Membrane</keyword>
<name>A0A6J5N6B4_9CAUD</name>
<accession>A0A6J5N6B4</accession>
<sequence>MKKETRTNFESVIIIVACFIALALLQDDYFR</sequence>
<gene>
    <name evidence="2" type="ORF">UFOVP617_31</name>
</gene>
<evidence type="ECO:0000313" key="2">
    <source>
        <dbReference type="EMBL" id="CAB4152750.1"/>
    </source>
</evidence>
<proteinExistence type="predicted"/>
<protein>
    <submittedName>
        <fullName evidence="2">Uncharacterized protein</fullName>
    </submittedName>
</protein>